<comment type="caution">
    <text evidence="1">The sequence shown here is derived from an EMBL/GenBank/DDBJ whole genome shotgun (WGS) entry which is preliminary data.</text>
</comment>
<keyword evidence="2" id="KW-1185">Reference proteome</keyword>
<proteinExistence type="predicted"/>
<gene>
    <name evidence="1" type="ORF">FAM09_01910</name>
</gene>
<evidence type="ECO:0000313" key="1">
    <source>
        <dbReference type="EMBL" id="THU40894.1"/>
    </source>
</evidence>
<protein>
    <submittedName>
        <fullName evidence="1">Uncharacterized protein</fullName>
    </submittedName>
</protein>
<evidence type="ECO:0000313" key="2">
    <source>
        <dbReference type="Proteomes" id="UP000306918"/>
    </source>
</evidence>
<accession>A0A4S8I2J3</accession>
<sequence length="233" mass="26387">MKTSNKVLLGIFLSILILTTAIQLMVYARYKNGEYVKFNREEYFPSDKHTLPPLRLVSLNGLGNCKIITSDTARLELQNFKGAQVTYRIVNDMLIIHGDTTLNSDQLDHGVRNFQLVSLYLPATMQINANYSSFKLTGARDSVHAPSYKIKLERYSDFKMDDRNQDAVYYKELNIFSDVSKVELSNGAIVNDLIVHLSNSSIDYKKATIRKMAMDLDSNSTITLSSNNLKALK</sequence>
<dbReference type="EMBL" id="STFF01000001">
    <property type="protein sequence ID" value="THU40894.1"/>
    <property type="molecule type" value="Genomic_DNA"/>
</dbReference>
<reference evidence="1 2" key="1">
    <citation type="submission" date="2019-04" db="EMBL/GenBank/DDBJ databases">
        <title>Niastella caeni sp. nov., isolated from activated sludge.</title>
        <authorList>
            <person name="Sheng M."/>
        </authorList>
    </citation>
    <scope>NUCLEOTIDE SEQUENCE [LARGE SCALE GENOMIC DNA]</scope>
    <source>
        <strain evidence="1 2">HX-2-15</strain>
    </source>
</reference>
<name>A0A4S8I2J3_9BACT</name>
<dbReference type="AlphaFoldDB" id="A0A4S8I2J3"/>
<organism evidence="1 2">
    <name type="scientific">Niastella caeni</name>
    <dbReference type="NCBI Taxonomy" id="2569763"/>
    <lineage>
        <taxon>Bacteria</taxon>
        <taxon>Pseudomonadati</taxon>
        <taxon>Bacteroidota</taxon>
        <taxon>Chitinophagia</taxon>
        <taxon>Chitinophagales</taxon>
        <taxon>Chitinophagaceae</taxon>
        <taxon>Niastella</taxon>
    </lineage>
</organism>
<dbReference type="RefSeq" id="WP_136575386.1">
    <property type="nucleotide sequence ID" value="NZ_STFF01000001.1"/>
</dbReference>
<dbReference type="Proteomes" id="UP000306918">
    <property type="component" value="Unassembled WGS sequence"/>
</dbReference>
<dbReference type="OrthoDB" id="670674at2"/>